<dbReference type="Pfam" id="PF12915">
    <property type="entry name" value="DUF3833"/>
    <property type="match status" value="1"/>
</dbReference>
<accession>A0A0B3YIF5</accession>
<dbReference type="PROSITE" id="PS51257">
    <property type="entry name" value="PROKAR_LIPOPROTEIN"/>
    <property type="match status" value="1"/>
</dbReference>
<keyword evidence="2" id="KW-1185">Reference proteome</keyword>
<comment type="caution">
    <text evidence="1">The sequence shown here is derived from an EMBL/GenBank/DDBJ whole genome shotgun (WGS) entry which is preliminary data.</text>
</comment>
<name>A0A0B3YIF5_9ALTE</name>
<protein>
    <submittedName>
        <fullName evidence="1">Lipoprotein</fullName>
    </submittedName>
</protein>
<dbReference type="OrthoDB" id="5296954at2"/>
<dbReference type="RefSeq" id="WP_039218828.1">
    <property type="nucleotide sequence ID" value="NZ_JWLW01000012.1"/>
</dbReference>
<reference evidence="1 2" key="1">
    <citation type="submission" date="2014-12" db="EMBL/GenBank/DDBJ databases">
        <title>Genome sequencing of Alteromonas marina AD001.</title>
        <authorList>
            <person name="Adrian T.G.S."/>
            <person name="Chan K.G."/>
        </authorList>
    </citation>
    <scope>NUCLEOTIDE SEQUENCE [LARGE SCALE GENOMIC DNA]</scope>
    <source>
        <strain evidence="1 2">AD001</strain>
    </source>
</reference>
<gene>
    <name evidence="1" type="ORF">RJ41_07395</name>
</gene>
<organism evidence="1 2">
    <name type="scientific">Alteromonas marina</name>
    <dbReference type="NCBI Taxonomy" id="203795"/>
    <lineage>
        <taxon>Bacteria</taxon>
        <taxon>Pseudomonadati</taxon>
        <taxon>Pseudomonadota</taxon>
        <taxon>Gammaproteobacteria</taxon>
        <taxon>Alteromonadales</taxon>
        <taxon>Alteromonadaceae</taxon>
        <taxon>Alteromonas/Salinimonas group</taxon>
        <taxon>Alteromonas</taxon>
    </lineage>
</organism>
<dbReference type="AlphaFoldDB" id="A0A0B3YIF5"/>
<dbReference type="Proteomes" id="UP000031197">
    <property type="component" value="Unassembled WGS sequence"/>
</dbReference>
<evidence type="ECO:0000313" key="1">
    <source>
        <dbReference type="EMBL" id="KHT54342.1"/>
    </source>
</evidence>
<keyword evidence="1" id="KW-0449">Lipoprotein</keyword>
<proteinExistence type="predicted"/>
<evidence type="ECO:0000313" key="2">
    <source>
        <dbReference type="Proteomes" id="UP000031197"/>
    </source>
</evidence>
<sequence>MMKNTVKFVLGIGIAALTVAGLSGCSVSVDGEDYRSLSPVFDIEQFFDGNVKAWGIVQNRSGEVVQRFVVDIDGSVDGDTLTLDESFNYGVGDGPTSRTWTIVKQSDNSYVGRASDIDGPAKGTSFGNAFNFHYEMDLPVDDTTYSVTFDDWFWAFDDSTMMNRSYIRKFGIVMAEVTIFMQKQTD</sequence>
<dbReference type="InterPro" id="IPR024409">
    <property type="entry name" value="DUF3833"/>
</dbReference>
<dbReference type="EMBL" id="JWLW01000012">
    <property type="protein sequence ID" value="KHT54342.1"/>
    <property type="molecule type" value="Genomic_DNA"/>
</dbReference>